<reference evidence="13" key="1">
    <citation type="submission" date="2022-08" db="EMBL/GenBank/DDBJ databases">
        <authorList>
            <person name="Kallberg Y."/>
            <person name="Tangrot J."/>
            <person name="Rosling A."/>
        </authorList>
    </citation>
    <scope>NUCLEOTIDE SEQUENCE</scope>
    <source>
        <strain evidence="13">Wild A</strain>
    </source>
</reference>
<organism evidence="13 14">
    <name type="scientific">Funneliformis geosporum</name>
    <dbReference type="NCBI Taxonomy" id="1117311"/>
    <lineage>
        <taxon>Eukaryota</taxon>
        <taxon>Fungi</taxon>
        <taxon>Fungi incertae sedis</taxon>
        <taxon>Mucoromycota</taxon>
        <taxon>Glomeromycotina</taxon>
        <taxon>Glomeromycetes</taxon>
        <taxon>Glomerales</taxon>
        <taxon>Glomeraceae</taxon>
        <taxon>Funneliformis</taxon>
    </lineage>
</organism>
<keyword evidence="2 10" id="KW-0645">Protease</keyword>
<evidence type="ECO:0000256" key="6">
    <source>
        <dbReference type="ARBA" id="ARBA00022833"/>
    </source>
</evidence>
<protein>
    <submittedName>
        <fullName evidence="13">1320_t:CDS:1</fullName>
    </submittedName>
</protein>
<comment type="caution">
    <text evidence="13">The sequence shown here is derived from an EMBL/GenBank/DDBJ whole genome shotgun (WGS) entry which is preliminary data.</text>
</comment>
<accession>A0A9W4WP96</accession>
<dbReference type="PANTHER" id="PTHR43221">
    <property type="entry name" value="PROTEASE HTPX"/>
    <property type="match status" value="1"/>
</dbReference>
<evidence type="ECO:0000313" key="13">
    <source>
        <dbReference type="EMBL" id="CAI2161760.1"/>
    </source>
</evidence>
<keyword evidence="9 11" id="KW-0472">Membrane</keyword>
<evidence type="ECO:0000256" key="11">
    <source>
        <dbReference type="SAM" id="Phobius"/>
    </source>
</evidence>
<feature type="domain" description="Peptidase M48" evidence="12">
    <location>
        <begin position="60"/>
        <end position="168"/>
    </location>
</feature>
<evidence type="ECO:0000259" key="12">
    <source>
        <dbReference type="Pfam" id="PF01435"/>
    </source>
</evidence>
<evidence type="ECO:0000256" key="5">
    <source>
        <dbReference type="ARBA" id="ARBA00022801"/>
    </source>
</evidence>
<proteinExistence type="inferred from homology"/>
<dbReference type="GO" id="GO:0046872">
    <property type="term" value="F:metal ion binding"/>
    <property type="evidence" value="ECO:0007669"/>
    <property type="project" value="UniProtKB-KW"/>
</dbReference>
<keyword evidence="5 10" id="KW-0378">Hydrolase</keyword>
<evidence type="ECO:0000256" key="4">
    <source>
        <dbReference type="ARBA" id="ARBA00022723"/>
    </source>
</evidence>
<dbReference type="InterPro" id="IPR050083">
    <property type="entry name" value="HtpX_protease"/>
</dbReference>
<keyword evidence="7 11" id="KW-1133">Transmembrane helix</keyword>
<dbReference type="GO" id="GO:0004222">
    <property type="term" value="F:metalloendopeptidase activity"/>
    <property type="evidence" value="ECO:0007669"/>
    <property type="project" value="InterPro"/>
</dbReference>
<evidence type="ECO:0000256" key="3">
    <source>
        <dbReference type="ARBA" id="ARBA00022692"/>
    </source>
</evidence>
<dbReference type="OrthoDB" id="2415874at2759"/>
<name>A0A9W4WP96_9GLOM</name>
<dbReference type="AlphaFoldDB" id="A0A9W4WP96"/>
<keyword evidence="14" id="KW-1185">Reference proteome</keyword>
<evidence type="ECO:0000256" key="9">
    <source>
        <dbReference type="ARBA" id="ARBA00023136"/>
    </source>
</evidence>
<gene>
    <name evidence="13" type="ORF">FWILDA_LOCUS216</name>
</gene>
<dbReference type="GO" id="GO:0006508">
    <property type="term" value="P:proteolysis"/>
    <property type="evidence" value="ECO:0007669"/>
    <property type="project" value="UniProtKB-KW"/>
</dbReference>
<comment type="similarity">
    <text evidence="10">Belongs to the peptidase M48 family.</text>
</comment>
<dbReference type="InterPro" id="IPR001915">
    <property type="entry name" value="Peptidase_M48"/>
</dbReference>
<evidence type="ECO:0000256" key="8">
    <source>
        <dbReference type="ARBA" id="ARBA00023049"/>
    </source>
</evidence>
<evidence type="ECO:0000256" key="2">
    <source>
        <dbReference type="ARBA" id="ARBA00022670"/>
    </source>
</evidence>
<keyword evidence="3 11" id="KW-0812">Transmembrane</keyword>
<keyword evidence="8 10" id="KW-0482">Metalloprotease</keyword>
<dbReference type="Proteomes" id="UP001153678">
    <property type="component" value="Unassembled WGS sequence"/>
</dbReference>
<dbReference type="Pfam" id="PF01435">
    <property type="entry name" value="Peptidase_M48"/>
    <property type="match status" value="1"/>
</dbReference>
<evidence type="ECO:0000256" key="1">
    <source>
        <dbReference type="ARBA" id="ARBA00022475"/>
    </source>
</evidence>
<keyword evidence="1" id="KW-1003">Cell membrane</keyword>
<comment type="cofactor">
    <cofactor evidence="10">
        <name>Zn(2+)</name>
        <dbReference type="ChEBI" id="CHEBI:29105"/>
    </cofactor>
    <text evidence="10">Binds 1 zinc ion per subunit.</text>
</comment>
<dbReference type="EMBL" id="CAMKVN010000012">
    <property type="protein sequence ID" value="CAI2161760.1"/>
    <property type="molecule type" value="Genomic_DNA"/>
</dbReference>
<evidence type="ECO:0000256" key="7">
    <source>
        <dbReference type="ARBA" id="ARBA00022989"/>
    </source>
</evidence>
<sequence length="178" mass="20038">MPEVGVYPASEINAFATGPANGTLIAFSSNLVNIMNKRKENEEASAGQIIRKFFLVILFHIITAIFRLIGIMVILWYNRKREYAADLKGAEIIGVNDMLSTLRKLLALENKSWVVDGIDLTEDENVQGGEPNSISLLKFNPEKKKRGLLDLFRTHPTLEDRIERLEKLKSKKNNVGVV</sequence>
<dbReference type="PANTHER" id="PTHR43221:SF2">
    <property type="entry name" value="PROTEASE HTPX HOMOLOG"/>
    <property type="match status" value="1"/>
</dbReference>
<evidence type="ECO:0000313" key="14">
    <source>
        <dbReference type="Proteomes" id="UP001153678"/>
    </source>
</evidence>
<keyword evidence="4" id="KW-0479">Metal-binding</keyword>
<feature type="transmembrane region" description="Helical" evidence="11">
    <location>
        <begin position="53"/>
        <end position="77"/>
    </location>
</feature>
<evidence type="ECO:0000256" key="10">
    <source>
        <dbReference type="RuleBase" id="RU003983"/>
    </source>
</evidence>
<keyword evidence="6 10" id="KW-0862">Zinc</keyword>
<feature type="transmembrane region" description="Helical" evidence="11">
    <location>
        <begin position="12"/>
        <end position="32"/>
    </location>
</feature>